<dbReference type="KEGG" id="cput:CONPUDRAFT_50444"/>
<gene>
    <name evidence="1" type="ORF">CONPUDRAFT_50444</name>
</gene>
<comment type="caution">
    <text evidence="1">The sequence shown here is derived from an EMBL/GenBank/DDBJ whole genome shotgun (WGS) entry which is preliminary data.</text>
</comment>
<dbReference type="GeneID" id="19207390"/>
<name>A0A5M3MYN6_CONPW</name>
<accession>A0A5M3MYN6</accession>
<dbReference type="AlphaFoldDB" id="A0A5M3MYN6"/>
<evidence type="ECO:0000313" key="2">
    <source>
        <dbReference type="Proteomes" id="UP000053558"/>
    </source>
</evidence>
<proteinExistence type="predicted"/>
<evidence type="ECO:0000313" key="1">
    <source>
        <dbReference type="EMBL" id="EIW84166.1"/>
    </source>
</evidence>
<dbReference type="OMA" id="VENERCC"/>
<keyword evidence="2" id="KW-1185">Reference proteome</keyword>
<reference evidence="2" key="1">
    <citation type="journal article" date="2012" name="Science">
        <title>The Paleozoic origin of enzymatic lignin decomposition reconstructed from 31 fungal genomes.</title>
        <authorList>
            <person name="Floudas D."/>
            <person name="Binder M."/>
            <person name="Riley R."/>
            <person name="Barry K."/>
            <person name="Blanchette R.A."/>
            <person name="Henrissat B."/>
            <person name="Martinez A.T."/>
            <person name="Otillar R."/>
            <person name="Spatafora J.W."/>
            <person name="Yadav J.S."/>
            <person name="Aerts A."/>
            <person name="Benoit I."/>
            <person name="Boyd A."/>
            <person name="Carlson A."/>
            <person name="Copeland A."/>
            <person name="Coutinho P.M."/>
            <person name="de Vries R.P."/>
            <person name="Ferreira P."/>
            <person name="Findley K."/>
            <person name="Foster B."/>
            <person name="Gaskell J."/>
            <person name="Glotzer D."/>
            <person name="Gorecki P."/>
            <person name="Heitman J."/>
            <person name="Hesse C."/>
            <person name="Hori C."/>
            <person name="Igarashi K."/>
            <person name="Jurgens J.A."/>
            <person name="Kallen N."/>
            <person name="Kersten P."/>
            <person name="Kohler A."/>
            <person name="Kuees U."/>
            <person name="Kumar T.K.A."/>
            <person name="Kuo A."/>
            <person name="LaButti K."/>
            <person name="Larrondo L.F."/>
            <person name="Lindquist E."/>
            <person name="Ling A."/>
            <person name="Lombard V."/>
            <person name="Lucas S."/>
            <person name="Lundell T."/>
            <person name="Martin R."/>
            <person name="McLaughlin D.J."/>
            <person name="Morgenstern I."/>
            <person name="Morin E."/>
            <person name="Murat C."/>
            <person name="Nagy L.G."/>
            <person name="Nolan M."/>
            <person name="Ohm R.A."/>
            <person name="Patyshakuliyeva A."/>
            <person name="Rokas A."/>
            <person name="Ruiz-Duenas F.J."/>
            <person name="Sabat G."/>
            <person name="Salamov A."/>
            <person name="Samejima M."/>
            <person name="Schmutz J."/>
            <person name="Slot J.C."/>
            <person name="St John F."/>
            <person name="Stenlid J."/>
            <person name="Sun H."/>
            <person name="Sun S."/>
            <person name="Syed K."/>
            <person name="Tsang A."/>
            <person name="Wiebenga A."/>
            <person name="Young D."/>
            <person name="Pisabarro A."/>
            <person name="Eastwood D.C."/>
            <person name="Martin F."/>
            <person name="Cullen D."/>
            <person name="Grigoriev I.V."/>
            <person name="Hibbett D.S."/>
        </authorList>
    </citation>
    <scope>NUCLEOTIDE SEQUENCE [LARGE SCALE GENOMIC DNA]</scope>
    <source>
        <strain evidence="2">RWD-64-598 SS2</strain>
    </source>
</reference>
<evidence type="ECO:0008006" key="3">
    <source>
        <dbReference type="Google" id="ProtNLM"/>
    </source>
</evidence>
<organism evidence="1 2">
    <name type="scientific">Coniophora puteana (strain RWD-64-598)</name>
    <name type="common">Brown rot fungus</name>
    <dbReference type="NCBI Taxonomy" id="741705"/>
    <lineage>
        <taxon>Eukaryota</taxon>
        <taxon>Fungi</taxon>
        <taxon>Dikarya</taxon>
        <taxon>Basidiomycota</taxon>
        <taxon>Agaricomycotina</taxon>
        <taxon>Agaricomycetes</taxon>
        <taxon>Agaricomycetidae</taxon>
        <taxon>Boletales</taxon>
        <taxon>Coniophorineae</taxon>
        <taxon>Coniophoraceae</taxon>
        <taxon>Coniophora</taxon>
    </lineage>
</organism>
<dbReference type="OrthoDB" id="2449121at2759"/>
<dbReference type="EMBL" id="JH711575">
    <property type="protein sequence ID" value="EIW84166.1"/>
    <property type="molecule type" value="Genomic_DNA"/>
</dbReference>
<dbReference type="PANTHER" id="PTHR35871:SF1">
    <property type="entry name" value="CXC1-LIKE CYSTEINE CLUSTER ASSOCIATED WITH KDZ TRANSPOSASES DOMAIN-CONTAINING PROTEIN"/>
    <property type="match status" value="1"/>
</dbReference>
<feature type="non-terminal residue" evidence="1">
    <location>
        <position position="1"/>
    </location>
</feature>
<dbReference type="RefSeq" id="XP_007765295.1">
    <property type="nucleotide sequence ID" value="XM_007767105.1"/>
</dbReference>
<dbReference type="PANTHER" id="PTHR35871">
    <property type="entry name" value="EXPRESSED PROTEIN"/>
    <property type="match status" value="1"/>
</dbReference>
<protein>
    <recommendedName>
        <fullName evidence="3">DDE-1 domain-containing protein</fullName>
    </recommendedName>
</protein>
<dbReference type="Proteomes" id="UP000053558">
    <property type="component" value="Unassembled WGS sequence"/>
</dbReference>
<sequence>PGKNHNAWWDLPQLMNQVVDAVDIFEYTHLTKVAIFIFNCSLAHKGLAPDALNINNMNIGPGGKQKHLQDTVIPLSNPPPKPGHSNTWGMKQTLVYPDNHSNKTLAGHPRRIKMVLEEYGHLTEEDVTQASVVEKTAADTNNWCCMIQVLLLQEDFCNEKPMPQTYIKKQGHVCLFLPKFHCELNPKEMVWTYAKLCDTLTIQCFFHKCWCYMDAYRQDLYASICLTCSHFVSDRVST</sequence>